<evidence type="ECO:0000313" key="4">
    <source>
        <dbReference type="Proteomes" id="UP000298327"/>
    </source>
</evidence>
<dbReference type="AlphaFoldDB" id="A0A4Y9Y0T3"/>
<dbReference type="SUPFAM" id="SSF53448">
    <property type="entry name" value="Nucleotide-diphospho-sugar transferases"/>
    <property type="match status" value="1"/>
</dbReference>
<dbReference type="InterPro" id="IPR050587">
    <property type="entry name" value="GNT1/Glycosyltrans_8"/>
</dbReference>
<evidence type="ECO:0000313" key="3">
    <source>
        <dbReference type="EMBL" id="TFY55975.1"/>
    </source>
</evidence>
<comment type="caution">
    <text evidence="3">The sequence shown here is derived from an EMBL/GenBank/DDBJ whole genome shotgun (WGS) entry which is preliminary data.</text>
</comment>
<evidence type="ECO:0000256" key="2">
    <source>
        <dbReference type="SAM" id="Phobius"/>
    </source>
</evidence>
<dbReference type="STRING" id="205917.A0A4Y9Y0T3"/>
<feature type="transmembrane region" description="Helical" evidence="2">
    <location>
        <begin position="108"/>
        <end position="130"/>
    </location>
</feature>
<dbReference type="EMBL" id="SEOQ01000869">
    <property type="protein sequence ID" value="TFY55975.1"/>
    <property type="molecule type" value="Genomic_DNA"/>
</dbReference>
<dbReference type="OrthoDB" id="2014201at2759"/>
<feature type="compositionally biased region" description="Basic and acidic residues" evidence="1">
    <location>
        <begin position="1"/>
        <end position="10"/>
    </location>
</feature>
<keyword evidence="2" id="KW-0812">Transmembrane</keyword>
<name>A0A4Y9Y0T3_9AGAM</name>
<feature type="region of interest" description="Disordered" evidence="1">
    <location>
        <begin position="1"/>
        <end position="42"/>
    </location>
</feature>
<evidence type="ECO:0000256" key="1">
    <source>
        <dbReference type="SAM" id="MobiDB-lite"/>
    </source>
</evidence>
<dbReference type="InterPro" id="IPR029044">
    <property type="entry name" value="Nucleotide-diphossugar_trans"/>
</dbReference>
<sequence length="483" mass="54935">MNLAEEEHKPLLSTDGDDDTATVVPDVDQPPQPSASTSSGVPTFTQSQCYPYPPLTEQASWWTRFRARSWRPTVPGPRLIPAWASSSGPIYLPTMPTVDKLRSKRRRIFLGFLFIVLIGLGIANLVVTIVKWKHTSRRYYGGSCTYTRSNTPLDNYHIMKDNMELLVPQPGPNTTAIVTALGDESADILPLLILGHSISQHYSTNSSSPTPDPTRLMMYMPGSVSAYSLCLARSVGWMPHAITSRTLKAQHDAELRYIPFRNQQAPLALWSLEHEGVERAVYLDAGSLVRGRFDELFTLPFGFAATSDARNETAFSTNVLAVRPSMDIFHSLVARMVANQPYHWQRSPLQERLNAFFAAEAVRLPYAYNAQLAVKARSRDMWDMIAHSEGVLKIAHFDQLAQPSSRPWGMRTNGTEMMRIARMNMHTRVEQFKTWWMAGMYKEEVGWWDDVWAEMEEERRKDFQRCEVEDVSVDPYSRPYSVY</sequence>
<proteinExistence type="predicted"/>
<keyword evidence="2" id="KW-1133">Transmembrane helix</keyword>
<accession>A0A4Y9Y0T3</accession>
<dbReference type="Proteomes" id="UP000298327">
    <property type="component" value="Unassembled WGS sequence"/>
</dbReference>
<protein>
    <recommendedName>
        <fullName evidence="5">Nucleotide-diphospho-sugar transferase domain-containing protein</fullName>
    </recommendedName>
</protein>
<keyword evidence="2" id="KW-0472">Membrane</keyword>
<reference evidence="3 4" key="1">
    <citation type="submission" date="2019-02" db="EMBL/GenBank/DDBJ databases">
        <title>Genome sequencing of the rare red list fungi Dentipellis fragilis.</title>
        <authorList>
            <person name="Buettner E."/>
            <person name="Kellner H."/>
        </authorList>
    </citation>
    <scope>NUCLEOTIDE SEQUENCE [LARGE SCALE GENOMIC DNA]</scope>
    <source>
        <strain evidence="3 4">DSM 105465</strain>
    </source>
</reference>
<keyword evidence="4" id="KW-1185">Reference proteome</keyword>
<dbReference type="Gene3D" id="3.90.550.10">
    <property type="entry name" value="Spore Coat Polysaccharide Biosynthesis Protein SpsA, Chain A"/>
    <property type="match status" value="1"/>
</dbReference>
<gene>
    <name evidence="3" type="ORF">EVG20_g9116</name>
</gene>
<organism evidence="3 4">
    <name type="scientific">Dentipellis fragilis</name>
    <dbReference type="NCBI Taxonomy" id="205917"/>
    <lineage>
        <taxon>Eukaryota</taxon>
        <taxon>Fungi</taxon>
        <taxon>Dikarya</taxon>
        <taxon>Basidiomycota</taxon>
        <taxon>Agaricomycotina</taxon>
        <taxon>Agaricomycetes</taxon>
        <taxon>Russulales</taxon>
        <taxon>Hericiaceae</taxon>
        <taxon>Dentipellis</taxon>
    </lineage>
</organism>
<evidence type="ECO:0008006" key="5">
    <source>
        <dbReference type="Google" id="ProtNLM"/>
    </source>
</evidence>
<dbReference type="PANTHER" id="PTHR11183">
    <property type="entry name" value="GLYCOGENIN SUBFAMILY MEMBER"/>
    <property type="match status" value="1"/>
</dbReference>